<name>A0AAD5M3J8_PARTN</name>
<evidence type="ECO:0008006" key="8">
    <source>
        <dbReference type="Google" id="ProtNLM"/>
    </source>
</evidence>
<keyword evidence="7" id="KW-1185">Reference proteome</keyword>
<keyword evidence="3" id="KW-0964">Secreted</keyword>
<comment type="caution">
    <text evidence="6">The sequence shown here is derived from an EMBL/GenBank/DDBJ whole genome shotgun (WGS) entry which is preliminary data.</text>
</comment>
<evidence type="ECO:0000256" key="5">
    <source>
        <dbReference type="SAM" id="SignalP"/>
    </source>
</evidence>
<protein>
    <recommendedName>
        <fullName evidence="8">Transthyretin-like family protein</fullName>
    </recommendedName>
</protein>
<reference evidence="6" key="1">
    <citation type="submission" date="2021-06" db="EMBL/GenBank/DDBJ databases">
        <title>Parelaphostrongylus tenuis whole genome reference sequence.</title>
        <authorList>
            <person name="Garwood T.J."/>
            <person name="Larsen P.A."/>
            <person name="Fountain-Jones N.M."/>
            <person name="Garbe J.R."/>
            <person name="Macchietto M.G."/>
            <person name="Kania S.A."/>
            <person name="Gerhold R.W."/>
            <person name="Richards J.E."/>
            <person name="Wolf T.M."/>
        </authorList>
    </citation>
    <scope>NUCLEOTIDE SEQUENCE</scope>
    <source>
        <strain evidence="6">MNPRO001-30</strain>
        <tissue evidence="6">Meninges</tissue>
    </source>
</reference>
<feature type="signal peptide" evidence="5">
    <location>
        <begin position="1"/>
        <end position="21"/>
    </location>
</feature>
<evidence type="ECO:0000256" key="3">
    <source>
        <dbReference type="ARBA" id="ARBA00022525"/>
    </source>
</evidence>
<organism evidence="6 7">
    <name type="scientific">Parelaphostrongylus tenuis</name>
    <name type="common">Meningeal worm</name>
    <dbReference type="NCBI Taxonomy" id="148309"/>
    <lineage>
        <taxon>Eukaryota</taxon>
        <taxon>Metazoa</taxon>
        <taxon>Ecdysozoa</taxon>
        <taxon>Nematoda</taxon>
        <taxon>Chromadorea</taxon>
        <taxon>Rhabditida</taxon>
        <taxon>Rhabditina</taxon>
        <taxon>Rhabditomorpha</taxon>
        <taxon>Strongyloidea</taxon>
        <taxon>Metastrongylidae</taxon>
        <taxon>Parelaphostrongylus</taxon>
    </lineage>
</organism>
<gene>
    <name evidence="6" type="ORF">KIN20_007531</name>
</gene>
<dbReference type="GO" id="GO:0009986">
    <property type="term" value="C:cell surface"/>
    <property type="evidence" value="ECO:0007669"/>
    <property type="project" value="InterPro"/>
</dbReference>
<dbReference type="Proteomes" id="UP001196413">
    <property type="component" value="Unassembled WGS sequence"/>
</dbReference>
<evidence type="ECO:0000256" key="1">
    <source>
        <dbReference type="ARBA" id="ARBA00004613"/>
    </source>
</evidence>
<dbReference type="PANTHER" id="PTHR21700:SF117">
    <property type="entry name" value="TRANSTHYRETIN-LIKE PROTEIN 33"/>
    <property type="match status" value="1"/>
</dbReference>
<proteinExistence type="inferred from homology"/>
<dbReference type="AlphaFoldDB" id="A0AAD5M3J8"/>
<evidence type="ECO:0000313" key="7">
    <source>
        <dbReference type="Proteomes" id="UP001196413"/>
    </source>
</evidence>
<evidence type="ECO:0000313" key="6">
    <source>
        <dbReference type="EMBL" id="KAJ1351510.1"/>
    </source>
</evidence>
<evidence type="ECO:0000256" key="2">
    <source>
        <dbReference type="ARBA" id="ARBA00010112"/>
    </source>
</evidence>
<dbReference type="Gene3D" id="2.60.40.3330">
    <property type="match status" value="1"/>
</dbReference>
<accession>A0AAD5M3J8</accession>
<dbReference type="PANTHER" id="PTHR21700">
    <property type="entry name" value="TRANSTHYRETIN-LIKE FAMILY PROTEIN-RELATED"/>
    <property type="match status" value="1"/>
</dbReference>
<evidence type="ECO:0000256" key="4">
    <source>
        <dbReference type="ARBA" id="ARBA00022729"/>
    </source>
</evidence>
<comment type="subcellular location">
    <subcellularLocation>
        <location evidence="1">Secreted</location>
    </subcellularLocation>
</comment>
<keyword evidence="4 5" id="KW-0732">Signal</keyword>
<sequence>MSNVMLCILTASAMCSNALLSQSLGIRGVLRCGSTPLSNQSVRLYAKKSPLADAHMASNTTDSMGVFYLGGTASGILPLSPVLFVESDCRGKAVKMELRASKTYLTRTKDVKEFFDIGIVNLQ</sequence>
<dbReference type="Pfam" id="PF01060">
    <property type="entry name" value="TTR-52"/>
    <property type="match status" value="1"/>
</dbReference>
<dbReference type="EMBL" id="JAHQIW010001093">
    <property type="protein sequence ID" value="KAJ1351510.1"/>
    <property type="molecule type" value="Genomic_DNA"/>
</dbReference>
<feature type="chain" id="PRO_5042098126" description="Transthyretin-like family protein" evidence="5">
    <location>
        <begin position="22"/>
        <end position="123"/>
    </location>
</feature>
<dbReference type="InterPro" id="IPR038479">
    <property type="entry name" value="Transthyretin-like_sf"/>
</dbReference>
<comment type="similarity">
    <text evidence="2">Belongs to the nematode transthyretin-like family.</text>
</comment>
<dbReference type="GO" id="GO:0005576">
    <property type="term" value="C:extracellular region"/>
    <property type="evidence" value="ECO:0007669"/>
    <property type="project" value="UniProtKB-SubCell"/>
</dbReference>
<dbReference type="InterPro" id="IPR001534">
    <property type="entry name" value="Transthyretin-like"/>
</dbReference>